<keyword evidence="7 9" id="KW-0472">Membrane</keyword>
<dbReference type="RefSeq" id="WP_209002801.1">
    <property type="nucleotide sequence ID" value="NZ_CM011002.1"/>
</dbReference>
<feature type="transmembrane region" description="Helical" evidence="9">
    <location>
        <begin position="244"/>
        <end position="264"/>
    </location>
</feature>
<evidence type="ECO:0000256" key="1">
    <source>
        <dbReference type="ARBA" id="ARBA00004651"/>
    </source>
</evidence>
<feature type="transmembrane region" description="Helical" evidence="9">
    <location>
        <begin position="333"/>
        <end position="364"/>
    </location>
</feature>
<keyword evidence="5 9" id="KW-0812">Transmembrane</keyword>
<reference evidence="10 11" key="1">
    <citation type="submission" date="2008-01" db="EMBL/GenBank/DDBJ databases">
        <authorList>
            <person name="Wagner-Dobler I."/>
            <person name="Ferriera S."/>
            <person name="Johnson J."/>
            <person name="Kravitz S."/>
            <person name="Beeson K."/>
            <person name="Sutton G."/>
            <person name="Rogers Y.-H."/>
            <person name="Friedman R."/>
            <person name="Frazier M."/>
            <person name="Venter J.C."/>
        </authorList>
    </citation>
    <scope>NUCLEOTIDE SEQUENCE [LARGE SCALE GENOMIC DNA]</scope>
    <source>
        <strain evidence="11">DSM 17067 / NCIMB 14079 / DFL-11</strain>
    </source>
</reference>
<dbReference type="Pfam" id="PF01594">
    <property type="entry name" value="AI-2E_transport"/>
    <property type="match status" value="1"/>
</dbReference>
<dbReference type="PANTHER" id="PTHR21716">
    <property type="entry name" value="TRANSMEMBRANE PROTEIN"/>
    <property type="match status" value="1"/>
</dbReference>
<feature type="compositionally biased region" description="Low complexity" evidence="8">
    <location>
        <begin position="15"/>
        <end position="29"/>
    </location>
</feature>
<feature type="transmembrane region" description="Helical" evidence="9">
    <location>
        <begin position="270"/>
        <end position="289"/>
    </location>
</feature>
<evidence type="ECO:0000313" key="11">
    <source>
        <dbReference type="Proteomes" id="UP000004703"/>
    </source>
</evidence>
<evidence type="ECO:0000256" key="8">
    <source>
        <dbReference type="SAM" id="MobiDB-lite"/>
    </source>
</evidence>
<evidence type="ECO:0000256" key="2">
    <source>
        <dbReference type="ARBA" id="ARBA00009773"/>
    </source>
</evidence>
<dbReference type="AlphaFoldDB" id="A0A5E8H1L0"/>
<protein>
    <submittedName>
        <fullName evidence="10">Putative permease</fullName>
    </submittedName>
</protein>
<evidence type="ECO:0000256" key="3">
    <source>
        <dbReference type="ARBA" id="ARBA00022448"/>
    </source>
</evidence>
<evidence type="ECO:0000256" key="7">
    <source>
        <dbReference type="ARBA" id="ARBA00023136"/>
    </source>
</evidence>
<proteinExistence type="inferred from homology"/>
<name>A0A5E8H1L0_ROSAD</name>
<dbReference type="InterPro" id="IPR002549">
    <property type="entry name" value="AI-2E-like"/>
</dbReference>
<dbReference type="Proteomes" id="UP000004703">
    <property type="component" value="Chromosome"/>
</dbReference>
<dbReference type="GO" id="GO:0005886">
    <property type="term" value="C:plasma membrane"/>
    <property type="evidence" value="ECO:0007669"/>
    <property type="project" value="UniProtKB-SubCell"/>
</dbReference>
<dbReference type="PANTHER" id="PTHR21716:SF67">
    <property type="entry name" value="TRANSPORT PROTEIN YDIK-RELATED"/>
    <property type="match status" value="1"/>
</dbReference>
<evidence type="ECO:0000256" key="4">
    <source>
        <dbReference type="ARBA" id="ARBA00022475"/>
    </source>
</evidence>
<keyword evidence="4" id="KW-1003">Cell membrane</keyword>
<evidence type="ECO:0000256" key="6">
    <source>
        <dbReference type="ARBA" id="ARBA00022989"/>
    </source>
</evidence>
<comment type="subcellular location">
    <subcellularLocation>
        <location evidence="1">Cell membrane</location>
        <topology evidence="1">Multi-pass membrane protein</topology>
    </subcellularLocation>
</comment>
<keyword evidence="6 9" id="KW-1133">Transmembrane helix</keyword>
<sequence length="378" mass="39901">MRFDTFYGRGSMTDQSPSEPSGSPQSKPEPTVDARVIDIAIRLGVLGVFAYFSLQLVAPFFAFLLWAVVLTVALYPAYAWLTGKLGGRKVLSATILTLIGLGIVIGPVAVLVVSLVETLQRFYEGVTSGAISVPPLPPKLAELPMVGEKIAEFWQLASQSLEQFLTKIGPMVAPAGTKILSVLASLSGSVLFFIVSIILSGCLFVPGPALASGAKRFADRIIAPRGGEFVDLAGATIRNVSRGVIGVAVIQGLLTGVILIAFAVPLAGLLTFAALILCIIQIGPALVILPTIIWTWSSWELLPALLFTVLIVPVMLVDNVLRPILMSRGLDVPMLVILIGVLGGTLAYGLIGLFLGPVILSVFYELVIAWVKAGEGKG</sequence>
<feature type="transmembrane region" description="Helical" evidence="9">
    <location>
        <begin position="93"/>
        <end position="116"/>
    </location>
</feature>
<organism evidence="10 11">
    <name type="scientific">Roseibium alexandrii (strain DSM 17067 / NCIMB 14079 / DFL-11)</name>
    <name type="common">Labrenzia alexandrii</name>
    <dbReference type="NCBI Taxonomy" id="244592"/>
    <lineage>
        <taxon>Bacteria</taxon>
        <taxon>Pseudomonadati</taxon>
        <taxon>Pseudomonadota</taxon>
        <taxon>Alphaproteobacteria</taxon>
        <taxon>Hyphomicrobiales</taxon>
        <taxon>Stappiaceae</taxon>
        <taxon>Roseibium</taxon>
    </lineage>
</organism>
<evidence type="ECO:0000256" key="5">
    <source>
        <dbReference type="ARBA" id="ARBA00022692"/>
    </source>
</evidence>
<comment type="caution">
    <text evidence="10">The sequence shown here is derived from an EMBL/GenBank/DDBJ whole genome shotgun (WGS) entry which is preliminary data.</text>
</comment>
<feature type="region of interest" description="Disordered" evidence="8">
    <location>
        <begin position="1"/>
        <end position="30"/>
    </location>
</feature>
<feature type="transmembrane region" description="Helical" evidence="9">
    <location>
        <begin position="190"/>
        <end position="211"/>
    </location>
</feature>
<reference evidence="10 11" key="2">
    <citation type="submission" date="2013-04" db="EMBL/GenBank/DDBJ databases">
        <authorList>
            <person name="Fiebig A."/>
            <person name="Pradella S."/>
            <person name="Wagner-Doebler I."/>
        </authorList>
    </citation>
    <scope>NUCLEOTIDE SEQUENCE [LARGE SCALE GENOMIC DNA]</scope>
    <source>
        <strain evidence="11">DSM 17067 / NCIMB 14079 / DFL-11</strain>
    </source>
</reference>
<feature type="transmembrane region" description="Helical" evidence="9">
    <location>
        <begin position="60"/>
        <end position="81"/>
    </location>
</feature>
<evidence type="ECO:0000256" key="9">
    <source>
        <dbReference type="SAM" id="Phobius"/>
    </source>
</evidence>
<comment type="similarity">
    <text evidence="2">Belongs to the autoinducer-2 exporter (AI-2E) (TC 2.A.86) family.</text>
</comment>
<evidence type="ECO:0000313" key="10">
    <source>
        <dbReference type="EMBL" id="EEE46341.2"/>
    </source>
</evidence>
<dbReference type="EMBL" id="ACCU02000003">
    <property type="protein sequence ID" value="EEE46341.2"/>
    <property type="molecule type" value="Genomic_DNA"/>
</dbReference>
<gene>
    <name evidence="10" type="ORF">SADFL11_3630</name>
</gene>
<accession>A0A5E8H1L0</accession>
<keyword evidence="3" id="KW-0813">Transport</keyword>
<feature type="transmembrane region" description="Helical" evidence="9">
    <location>
        <begin position="301"/>
        <end position="321"/>
    </location>
</feature>